<evidence type="ECO:0000313" key="5">
    <source>
        <dbReference type="EMBL" id="QTX33270.1"/>
    </source>
</evidence>
<dbReference type="GO" id="GO:0016887">
    <property type="term" value="F:ATP hydrolysis activity"/>
    <property type="evidence" value="ECO:0007669"/>
    <property type="project" value="InterPro"/>
</dbReference>
<feature type="domain" description="ABC transporter" evidence="4">
    <location>
        <begin position="3"/>
        <end position="231"/>
    </location>
</feature>
<dbReference type="InterPro" id="IPR017871">
    <property type="entry name" value="ABC_transporter-like_CS"/>
</dbReference>
<dbReference type="FunFam" id="3.40.50.300:FF:000056">
    <property type="entry name" value="Cell division ATP-binding protein FtsE"/>
    <property type="match status" value="1"/>
</dbReference>
<dbReference type="SUPFAM" id="SSF52540">
    <property type="entry name" value="P-loop containing nucleoside triphosphate hydrolases"/>
    <property type="match status" value="1"/>
</dbReference>
<gene>
    <name evidence="5" type="ORF">KAR29_05120</name>
</gene>
<evidence type="ECO:0000259" key="4">
    <source>
        <dbReference type="PROSITE" id="PS50893"/>
    </source>
</evidence>
<protein>
    <submittedName>
        <fullName evidence="5">ATP-binding cassette domain-containing protein</fullName>
    </submittedName>
</protein>
<dbReference type="PROSITE" id="PS50893">
    <property type="entry name" value="ABC_TRANSPORTER_2"/>
    <property type="match status" value="1"/>
</dbReference>
<comment type="similarity">
    <text evidence="1">Belongs to the ABC transporter superfamily.</text>
</comment>
<dbReference type="SMART" id="SM00382">
    <property type="entry name" value="AAA"/>
    <property type="match status" value="1"/>
</dbReference>
<dbReference type="Pfam" id="PF00005">
    <property type="entry name" value="ABC_tran"/>
    <property type="match status" value="1"/>
</dbReference>
<dbReference type="PROSITE" id="PS00211">
    <property type="entry name" value="ABC_TRANSPORTER_1"/>
    <property type="match status" value="1"/>
</dbReference>
<reference evidence="6" key="1">
    <citation type="submission" date="2021-04" db="EMBL/GenBank/DDBJ databases">
        <title>A novel Synergistetes isolate from a pyrite-forming mixed culture.</title>
        <authorList>
            <person name="Bunk B."/>
            <person name="Sproer C."/>
            <person name="Spring S."/>
            <person name="Pester M."/>
        </authorList>
    </citation>
    <scope>NUCLEOTIDE SEQUENCE [LARGE SCALE GENOMIC DNA]</scope>
    <source>
        <strain evidence="6">J.5.4.2-T.3.5.2</strain>
    </source>
</reference>
<dbReference type="EMBL" id="CP072943">
    <property type="protein sequence ID" value="QTX33270.1"/>
    <property type="molecule type" value="Genomic_DNA"/>
</dbReference>
<dbReference type="AlphaFoldDB" id="A0A9Q7AA50"/>
<dbReference type="KEGG" id="aram:KAR29_05120"/>
<dbReference type="GO" id="GO:0005524">
    <property type="term" value="F:ATP binding"/>
    <property type="evidence" value="ECO:0007669"/>
    <property type="project" value="UniProtKB-KW"/>
</dbReference>
<proteinExistence type="inferred from homology"/>
<dbReference type="InterPro" id="IPR003593">
    <property type="entry name" value="AAA+_ATPase"/>
</dbReference>
<dbReference type="GO" id="GO:0022857">
    <property type="term" value="F:transmembrane transporter activity"/>
    <property type="evidence" value="ECO:0007669"/>
    <property type="project" value="TreeGrafter"/>
</dbReference>
<evidence type="ECO:0000256" key="1">
    <source>
        <dbReference type="ARBA" id="ARBA00005417"/>
    </source>
</evidence>
<accession>A0A9Q7AA50</accession>
<keyword evidence="2" id="KW-0547">Nucleotide-binding</keyword>
<dbReference type="InterPro" id="IPR015854">
    <property type="entry name" value="ABC_transpr_LolD-like"/>
</dbReference>
<evidence type="ECO:0000256" key="2">
    <source>
        <dbReference type="ARBA" id="ARBA00022741"/>
    </source>
</evidence>
<dbReference type="Proteomes" id="UP000671879">
    <property type="component" value="Chromosome"/>
</dbReference>
<dbReference type="PANTHER" id="PTHR24220">
    <property type="entry name" value="IMPORT ATP-BINDING PROTEIN"/>
    <property type="match status" value="1"/>
</dbReference>
<dbReference type="Gene3D" id="3.40.50.300">
    <property type="entry name" value="P-loop containing nucleotide triphosphate hydrolases"/>
    <property type="match status" value="1"/>
</dbReference>
<dbReference type="PANTHER" id="PTHR24220:SF470">
    <property type="entry name" value="CELL DIVISION ATP-BINDING PROTEIN FTSE"/>
    <property type="match status" value="1"/>
</dbReference>
<evidence type="ECO:0000256" key="3">
    <source>
        <dbReference type="ARBA" id="ARBA00022840"/>
    </source>
</evidence>
<dbReference type="InterPro" id="IPR027417">
    <property type="entry name" value="P-loop_NTPase"/>
</dbReference>
<evidence type="ECO:0000313" key="6">
    <source>
        <dbReference type="Proteomes" id="UP000671879"/>
    </source>
</evidence>
<dbReference type="RefSeq" id="WP_274374547.1">
    <property type="nucleotide sequence ID" value="NZ_CP072943.1"/>
</dbReference>
<sequence length="231" mass="25856">MDIRISGVTKVFEGDIVALEGIYLTVGAGEFVYLVGTTGSGKTTLMRVISREVLPTKGQVMVGEFDLRRMRSLDLAYYRRDLGIVFQDFRLLPHLTVLENVAFILEAMGVPPKEVRDRSGFVLERVGMWHRRFLRPTQLSGGEQQRVAIARAIVNAPALLLADEPTGNLDPRTSDEIVQLLTSINASGTTILMATHNQYLVDAYRHRVVELNRGRIVRDESQGRYVADVDL</sequence>
<organism evidence="5 6">
    <name type="scientific">Aminithiophilus ramosus</name>
    <dbReference type="NCBI Taxonomy" id="3029084"/>
    <lineage>
        <taxon>Bacteria</taxon>
        <taxon>Thermotogati</taxon>
        <taxon>Synergistota</taxon>
        <taxon>Synergistia</taxon>
        <taxon>Synergistales</taxon>
        <taxon>Aminithiophilaceae</taxon>
        <taxon>Aminithiophilus</taxon>
    </lineage>
</organism>
<dbReference type="InterPro" id="IPR003439">
    <property type="entry name" value="ABC_transporter-like_ATP-bd"/>
</dbReference>
<keyword evidence="6" id="KW-1185">Reference proteome</keyword>
<dbReference type="GO" id="GO:0005886">
    <property type="term" value="C:plasma membrane"/>
    <property type="evidence" value="ECO:0007669"/>
    <property type="project" value="UniProtKB-ARBA"/>
</dbReference>
<name>A0A9Q7AA50_9BACT</name>
<keyword evidence="3 5" id="KW-0067">ATP-binding</keyword>